<dbReference type="InterPro" id="IPR050863">
    <property type="entry name" value="CenT-Element_Derived"/>
</dbReference>
<evidence type="ECO:0000313" key="2">
    <source>
        <dbReference type="EMBL" id="CAL1682008.1"/>
    </source>
</evidence>
<name>A0AAV2NNT4_9HYME</name>
<dbReference type="Pfam" id="PF03184">
    <property type="entry name" value="DDE_1"/>
    <property type="match status" value="1"/>
</dbReference>
<gene>
    <name evidence="2" type="ORF">LPLAT_LOCUS7906</name>
</gene>
<sequence>MSAESNHLGRKVNTILSNQQRSEIVQKKKAGSSKEQIMSDYNISRATFYNIICSAGNINKLIEQETNPDKKRSVKYESLEKRLFKWFRERKESGDFISYSQFKAEGLKLMDEFDEPLSFDAKRQWLRACWIRFVNLQQFRNSPKCTENLTRRSDQIELFAKEFIQKLIHPLKEEDIRRDNIYVMFMTKFTWRSLLPNTQKDTKEIDIQKLGNDGLTIILCTNTTGSCKLSPFYFYEYKTQKALKYLESKVAIPQTLKKDTLNQQIFADWYNNHFIKSVIKHQQETNVSGKVLLLVNEHCKEFILSEDTMQNDDFEMLFFPSNRIFPLKRYIRDIIRLRLKKVAKDFCTSYDMNIYMKSICKSWAHYITPANIKSLWEKFLSDSRTEENTTSTALVKQTSKLIKNVTEEDTALMEVDSRKEAKRKNLSEILEKIQKKKKLRKS</sequence>
<dbReference type="InterPro" id="IPR004875">
    <property type="entry name" value="DDE_SF_endonuclease_dom"/>
</dbReference>
<proteinExistence type="predicted"/>
<dbReference type="PANTHER" id="PTHR19303:SF75">
    <property type="entry name" value="HTH CENPB-TYPE DOMAIN-CONTAINING PROTEIN"/>
    <property type="match status" value="1"/>
</dbReference>
<dbReference type="AlphaFoldDB" id="A0AAV2NNT4"/>
<dbReference type="EMBL" id="OZ034826">
    <property type="protein sequence ID" value="CAL1682008.1"/>
    <property type="molecule type" value="Genomic_DNA"/>
</dbReference>
<protein>
    <recommendedName>
        <fullName evidence="1">DDE-1 domain-containing protein</fullName>
    </recommendedName>
</protein>
<keyword evidence="3" id="KW-1185">Reference proteome</keyword>
<accession>A0AAV2NNT4</accession>
<feature type="domain" description="DDE-1" evidence="1">
    <location>
        <begin position="214"/>
        <end position="376"/>
    </location>
</feature>
<organism evidence="2 3">
    <name type="scientific">Lasius platythorax</name>
    <dbReference type="NCBI Taxonomy" id="488582"/>
    <lineage>
        <taxon>Eukaryota</taxon>
        <taxon>Metazoa</taxon>
        <taxon>Ecdysozoa</taxon>
        <taxon>Arthropoda</taxon>
        <taxon>Hexapoda</taxon>
        <taxon>Insecta</taxon>
        <taxon>Pterygota</taxon>
        <taxon>Neoptera</taxon>
        <taxon>Endopterygota</taxon>
        <taxon>Hymenoptera</taxon>
        <taxon>Apocrita</taxon>
        <taxon>Aculeata</taxon>
        <taxon>Formicoidea</taxon>
        <taxon>Formicidae</taxon>
        <taxon>Formicinae</taxon>
        <taxon>Lasius</taxon>
        <taxon>Lasius</taxon>
    </lineage>
</organism>
<dbReference type="GO" id="GO:0005634">
    <property type="term" value="C:nucleus"/>
    <property type="evidence" value="ECO:0007669"/>
    <property type="project" value="TreeGrafter"/>
</dbReference>
<dbReference type="Proteomes" id="UP001497644">
    <property type="component" value="Chromosome 3"/>
</dbReference>
<evidence type="ECO:0000259" key="1">
    <source>
        <dbReference type="Pfam" id="PF03184"/>
    </source>
</evidence>
<dbReference type="GO" id="GO:0003677">
    <property type="term" value="F:DNA binding"/>
    <property type="evidence" value="ECO:0007669"/>
    <property type="project" value="TreeGrafter"/>
</dbReference>
<evidence type="ECO:0000313" key="3">
    <source>
        <dbReference type="Proteomes" id="UP001497644"/>
    </source>
</evidence>
<dbReference type="PANTHER" id="PTHR19303">
    <property type="entry name" value="TRANSPOSON"/>
    <property type="match status" value="1"/>
</dbReference>
<reference evidence="2" key="1">
    <citation type="submission" date="2024-04" db="EMBL/GenBank/DDBJ databases">
        <authorList>
            <consortium name="Molecular Ecology Group"/>
        </authorList>
    </citation>
    <scope>NUCLEOTIDE SEQUENCE</scope>
</reference>